<proteinExistence type="predicted"/>
<keyword evidence="1" id="KW-1133">Transmembrane helix</keyword>
<keyword evidence="1" id="KW-0812">Transmembrane</keyword>
<dbReference type="AlphaFoldDB" id="A0A4Y9IR30"/>
<comment type="caution">
    <text evidence="2">The sequence shown here is derived from an EMBL/GenBank/DDBJ whole genome shotgun (WGS) entry which is preliminary data.</text>
</comment>
<evidence type="ECO:0000256" key="1">
    <source>
        <dbReference type="SAM" id="Phobius"/>
    </source>
</evidence>
<name>A0A4Y9IR30_9BACT</name>
<keyword evidence="1" id="KW-0472">Membrane</keyword>
<protein>
    <recommendedName>
        <fullName evidence="4">DUF3352 domain-containing protein</fullName>
    </recommendedName>
</protein>
<evidence type="ECO:0008006" key="4">
    <source>
        <dbReference type="Google" id="ProtNLM"/>
    </source>
</evidence>
<accession>A0A4Y9IR30</accession>
<sequence>MAKREIKIVILFVLIIVVLIGGWRLYNKLEKNKQSFSVDIYEYISPQAVAVININREYNLDMLYQYDPSLRSLTGVLGENLSFPTIISKYKDNSSILITKIKQEKESEIADYIRNQIASDFPPHKREYKDAIVWYFTQPDDKFLVCSFYKGMLAISNHLRPIEIFIDSDSENTFFSDENNIEFITKIRNSTPVCIFTKVQDKTLALNYVLYDNSTQLIGYILENKQKAANELIKLDYATIPLLMDFPDRMCIDSINIQNGSKPVSVKIFLNKKF</sequence>
<feature type="transmembrane region" description="Helical" evidence="1">
    <location>
        <begin position="6"/>
        <end position="26"/>
    </location>
</feature>
<dbReference type="Proteomes" id="UP000298285">
    <property type="component" value="Unassembled WGS sequence"/>
</dbReference>
<evidence type="ECO:0000313" key="2">
    <source>
        <dbReference type="EMBL" id="TFU91023.1"/>
    </source>
</evidence>
<evidence type="ECO:0000313" key="3">
    <source>
        <dbReference type="Proteomes" id="UP000298285"/>
    </source>
</evidence>
<dbReference type="OrthoDB" id="997519at2"/>
<dbReference type="RefSeq" id="WP_135104045.1">
    <property type="nucleotide sequence ID" value="NZ_JADGKW010000001.1"/>
</dbReference>
<gene>
    <name evidence="2" type="ORF">E4T88_03320</name>
</gene>
<dbReference type="EMBL" id="SPPK01000001">
    <property type="protein sequence ID" value="TFU91023.1"/>
    <property type="molecule type" value="Genomic_DNA"/>
</dbReference>
<organism evidence="2 3">
    <name type="scientific">Dysgonomonas mossii</name>
    <dbReference type="NCBI Taxonomy" id="163665"/>
    <lineage>
        <taxon>Bacteria</taxon>
        <taxon>Pseudomonadati</taxon>
        <taxon>Bacteroidota</taxon>
        <taxon>Bacteroidia</taxon>
        <taxon>Bacteroidales</taxon>
        <taxon>Dysgonomonadaceae</taxon>
        <taxon>Dysgonomonas</taxon>
    </lineage>
</organism>
<reference evidence="2 3" key="1">
    <citation type="submission" date="2019-03" db="EMBL/GenBank/DDBJ databases">
        <title>Diversity of the mouse oral microbiome.</title>
        <authorList>
            <person name="Joseph S."/>
            <person name="Aduse-Opoku J."/>
            <person name="Curtis M."/>
            <person name="Wade W."/>
            <person name="Hashim A."/>
        </authorList>
    </citation>
    <scope>NUCLEOTIDE SEQUENCE [LARGE SCALE GENOMIC DNA]</scope>
    <source>
        <strain evidence="2 3">P11</strain>
    </source>
</reference>